<evidence type="ECO:0000256" key="1">
    <source>
        <dbReference type="SAM" id="MobiDB-lite"/>
    </source>
</evidence>
<gene>
    <name evidence="2" type="ORF">CEXT_523551</name>
</gene>
<comment type="caution">
    <text evidence="2">The sequence shown here is derived from an EMBL/GenBank/DDBJ whole genome shotgun (WGS) entry which is preliminary data.</text>
</comment>
<evidence type="ECO:0000313" key="2">
    <source>
        <dbReference type="EMBL" id="GIY40310.1"/>
    </source>
</evidence>
<evidence type="ECO:0000313" key="3">
    <source>
        <dbReference type="Proteomes" id="UP001054945"/>
    </source>
</evidence>
<keyword evidence="3" id="KW-1185">Reference proteome</keyword>
<feature type="region of interest" description="Disordered" evidence="1">
    <location>
        <begin position="1"/>
        <end position="34"/>
    </location>
</feature>
<proteinExistence type="predicted"/>
<protein>
    <submittedName>
        <fullName evidence="2">Uncharacterized protein</fullName>
    </submittedName>
</protein>
<sequence>MIPQNIIIKAPSKSSPTKRNLNQPITSNAKPIQPDIRKLNQNQITRYTITRRRVSKQISQGFSRSPWQQT</sequence>
<accession>A0AAV4T6B2</accession>
<feature type="compositionally biased region" description="Polar residues" evidence="1">
    <location>
        <begin position="12"/>
        <end position="30"/>
    </location>
</feature>
<dbReference type="Proteomes" id="UP001054945">
    <property type="component" value="Unassembled WGS sequence"/>
</dbReference>
<dbReference type="EMBL" id="BPLR01010596">
    <property type="protein sequence ID" value="GIY40310.1"/>
    <property type="molecule type" value="Genomic_DNA"/>
</dbReference>
<name>A0AAV4T6B2_CAEEX</name>
<reference evidence="2 3" key="1">
    <citation type="submission" date="2021-06" db="EMBL/GenBank/DDBJ databases">
        <title>Caerostris extrusa draft genome.</title>
        <authorList>
            <person name="Kono N."/>
            <person name="Arakawa K."/>
        </authorList>
    </citation>
    <scope>NUCLEOTIDE SEQUENCE [LARGE SCALE GENOMIC DNA]</scope>
</reference>
<dbReference type="AlphaFoldDB" id="A0AAV4T6B2"/>
<organism evidence="2 3">
    <name type="scientific">Caerostris extrusa</name>
    <name type="common">Bark spider</name>
    <name type="synonym">Caerostris bankana</name>
    <dbReference type="NCBI Taxonomy" id="172846"/>
    <lineage>
        <taxon>Eukaryota</taxon>
        <taxon>Metazoa</taxon>
        <taxon>Ecdysozoa</taxon>
        <taxon>Arthropoda</taxon>
        <taxon>Chelicerata</taxon>
        <taxon>Arachnida</taxon>
        <taxon>Araneae</taxon>
        <taxon>Araneomorphae</taxon>
        <taxon>Entelegynae</taxon>
        <taxon>Araneoidea</taxon>
        <taxon>Araneidae</taxon>
        <taxon>Caerostris</taxon>
    </lineage>
</organism>